<evidence type="ECO:0000313" key="2">
    <source>
        <dbReference type="Proteomes" id="UP000268014"/>
    </source>
</evidence>
<dbReference type="EMBL" id="UZAF01021348">
    <property type="protein sequence ID" value="VDO77419.1"/>
    <property type="molecule type" value="Genomic_DNA"/>
</dbReference>
<accession>A0A3P7YK67</accession>
<dbReference type="Proteomes" id="UP000268014">
    <property type="component" value="Unassembled WGS sequence"/>
</dbReference>
<keyword evidence="2" id="KW-1185">Reference proteome</keyword>
<gene>
    <name evidence="1" type="ORF">HPLM_LOCUS19466</name>
</gene>
<name>A0A3P7YK67_HAEPC</name>
<evidence type="ECO:0000313" key="1">
    <source>
        <dbReference type="EMBL" id="VDO77419.1"/>
    </source>
</evidence>
<proteinExistence type="predicted"/>
<sequence length="45" mass="5230">MAVAVLPHDGYLFCANVIKCSQHIPFFSIRRPHLTTEIPIHLWKE</sequence>
<protein>
    <submittedName>
        <fullName evidence="1">Uncharacterized protein</fullName>
    </submittedName>
</protein>
<dbReference type="AlphaFoldDB" id="A0A3P7YK67"/>
<organism evidence="1 2">
    <name type="scientific">Haemonchus placei</name>
    <name type="common">Barber's pole worm</name>
    <dbReference type="NCBI Taxonomy" id="6290"/>
    <lineage>
        <taxon>Eukaryota</taxon>
        <taxon>Metazoa</taxon>
        <taxon>Ecdysozoa</taxon>
        <taxon>Nematoda</taxon>
        <taxon>Chromadorea</taxon>
        <taxon>Rhabditida</taxon>
        <taxon>Rhabditina</taxon>
        <taxon>Rhabditomorpha</taxon>
        <taxon>Strongyloidea</taxon>
        <taxon>Trichostrongylidae</taxon>
        <taxon>Haemonchus</taxon>
    </lineage>
</organism>
<reference evidence="1 2" key="1">
    <citation type="submission" date="2018-11" db="EMBL/GenBank/DDBJ databases">
        <authorList>
            <consortium name="Pathogen Informatics"/>
        </authorList>
    </citation>
    <scope>NUCLEOTIDE SEQUENCE [LARGE SCALE GENOMIC DNA]</scope>
    <source>
        <strain evidence="1 2">MHpl1</strain>
    </source>
</reference>